<dbReference type="Proteomes" id="UP001501427">
    <property type="component" value="Unassembled WGS sequence"/>
</dbReference>
<evidence type="ECO:0000313" key="3">
    <source>
        <dbReference type="EMBL" id="MBB4773565.1"/>
    </source>
</evidence>
<organism evidence="3 4">
    <name type="scientific">Actinomadura livida</name>
    <dbReference type="NCBI Taxonomy" id="79909"/>
    <lineage>
        <taxon>Bacteria</taxon>
        <taxon>Bacillati</taxon>
        <taxon>Actinomycetota</taxon>
        <taxon>Actinomycetes</taxon>
        <taxon>Streptosporangiales</taxon>
        <taxon>Thermomonosporaceae</taxon>
        <taxon>Actinomadura</taxon>
    </lineage>
</organism>
<sequence>MTCRWCGNDNVLGRRMCPHCGEDTRRLEEAFAPEAPPEEPAEPPFDGLRSTAAMVGKSLAVSAVAVLMLVGGAKTAHSQWPETMWPRSLPTYEPTGPEQAGGSPAPSTDAASCARSGEPVTDATGTTFDRWYCAIERPGDLYEGPDASTPVSGYLREQESWFACQTEGTAEPEGGGTTWLYTQGDDQYTGEGWGYFPAGWVDSAWNTEPVPVLPSCTP</sequence>
<evidence type="ECO:0000256" key="1">
    <source>
        <dbReference type="SAM" id="MobiDB-lite"/>
    </source>
</evidence>
<reference evidence="3 4" key="2">
    <citation type="submission" date="2020-08" db="EMBL/GenBank/DDBJ databases">
        <title>Sequencing the genomes of 1000 actinobacteria strains.</title>
        <authorList>
            <person name="Klenk H.-P."/>
        </authorList>
    </citation>
    <scope>NUCLEOTIDE SEQUENCE [LARGE SCALE GENOMIC DNA]</scope>
    <source>
        <strain evidence="3 4">DSM 44772</strain>
    </source>
</reference>
<dbReference type="EMBL" id="BAAAHD010000023">
    <property type="protein sequence ID" value="GAA0563190.1"/>
    <property type="molecule type" value="Genomic_DNA"/>
</dbReference>
<dbReference type="EMBL" id="JACHMV010000001">
    <property type="protein sequence ID" value="MBB4773565.1"/>
    <property type="molecule type" value="Genomic_DNA"/>
</dbReference>
<reference evidence="2 5" key="1">
    <citation type="journal article" date="2019" name="Int. J. Syst. Evol. Microbiol.">
        <title>The Global Catalogue of Microorganisms (GCM) 10K type strain sequencing project: providing services to taxonomists for standard genome sequencing and annotation.</title>
        <authorList>
            <consortium name="The Broad Institute Genomics Platform"/>
            <consortium name="The Broad Institute Genome Sequencing Center for Infectious Disease"/>
            <person name="Wu L."/>
            <person name="Ma J."/>
        </authorList>
    </citation>
    <scope>NUCLEOTIDE SEQUENCE [LARGE SCALE GENOMIC DNA]</scope>
    <source>
        <strain evidence="2 5">JCM 10667</strain>
    </source>
</reference>
<evidence type="ECO:0000313" key="4">
    <source>
        <dbReference type="Proteomes" id="UP000549343"/>
    </source>
</evidence>
<name>A0A7W7IAS9_9ACTN</name>
<evidence type="ECO:0000313" key="2">
    <source>
        <dbReference type="EMBL" id="GAA0563190.1"/>
    </source>
</evidence>
<reference evidence="2" key="3">
    <citation type="submission" date="2023-12" db="EMBL/GenBank/DDBJ databases">
        <authorList>
            <person name="Sun Q."/>
            <person name="Inoue M."/>
        </authorList>
    </citation>
    <scope>NUCLEOTIDE SEQUENCE</scope>
    <source>
        <strain evidence="2">JCM 10667</strain>
    </source>
</reference>
<feature type="region of interest" description="Disordered" evidence="1">
    <location>
        <begin position="84"/>
        <end position="121"/>
    </location>
</feature>
<protein>
    <submittedName>
        <fullName evidence="3">Uncharacterized protein</fullName>
    </submittedName>
</protein>
<proteinExistence type="predicted"/>
<accession>A0A7W7IAS9</accession>
<dbReference type="Proteomes" id="UP000549343">
    <property type="component" value="Unassembled WGS sequence"/>
</dbReference>
<comment type="caution">
    <text evidence="3">The sequence shown here is derived from an EMBL/GenBank/DDBJ whole genome shotgun (WGS) entry which is preliminary data.</text>
</comment>
<gene>
    <name evidence="3" type="ORF">F4557_001983</name>
    <name evidence="2" type="ORF">GCM10009546_26790</name>
</gene>
<keyword evidence="5" id="KW-1185">Reference proteome</keyword>
<dbReference type="AlphaFoldDB" id="A0A7W7IAS9"/>
<dbReference type="RefSeq" id="WP_184881743.1">
    <property type="nucleotide sequence ID" value="NZ_BAAAHD010000023.1"/>
</dbReference>
<evidence type="ECO:0000313" key="5">
    <source>
        <dbReference type="Proteomes" id="UP001501427"/>
    </source>
</evidence>